<dbReference type="AlphaFoldDB" id="A0A1T5BCB8"/>
<sequence length="39" mass="4878">MKEKIEEEVWYRDEDYKQISLLSFIAGFFVFIFKRFVKP</sequence>
<name>A0A1T5BCB8_9SPHI</name>
<keyword evidence="1" id="KW-0472">Membrane</keyword>
<accession>A0A1T5BCB8</accession>
<organism evidence="2 3">
    <name type="scientific">Sphingobacterium nematocida</name>
    <dbReference type="NCBI Taxonomy" id="1513896"/>
    <lineage>
        <taxon>Bacteria</taxon>
        <taxon>Pseudomonadati</taxon>
        <taxon>Bacteroidota</taxon>
        <taxon>Sphingobacteriia</taxon>
        <taxon>Sphingobacteriales</taxon>
        <taxon>Sphingobacteriaceae</taxon>
        <taxon>Sphingobacterium</taxon>
    </lineage>
</organism>
<keyword evidence="1" id="KW-1133">Transmembrane helix</keyword>
<feature type="transmembrane region" description="Helical" evidence="1">
    <location>
        <begin position="19"/>
        <end position="37"/>
    </location>
</feature>
<gene>
    <name evidence="2" type="ORF">SAMN05660841_00546</name>
</gene>
<reference evidence="3" key="1">
    <citation type="submission" date="2017-02" db="EMBL/GenBank/DDBJ databases">
        <authorList>
            <person name="Varghese N."/>
            <person name="Submissions S."/>
        </authorList>
    </citation>
    <scope>NUCLEOTIDE SEQUENCE [LARGE SCALE GENOMIC DNA]</scope>
    <source>
        <strain evidence="3">DSM 24091</strain>
    </source>
</reference>
<dbReference type="EMBL" id="FUZF01000002">
    <property type="protein sequence ID" value="SKB44659.1"/>
    <property type="molecule type" value="Genomic_DNA"/>
</dbReference>
<protein>
    <submittedName>
        <fullName evidence="2">Uncharacterized protein</fullName>
    </submittedName>
</protein>
<evidence type="ECO:0000256" key="1">
    <source>
        <dbReference type="SAM" id="Phobius"/>
    </source>
</evidence>
<proteinExistence type="predicted"/>
<keyword evidence="1" id="KW-0812">Transmembrane</keyword>
<evidence type="ECO:0000313" key="2">
    <source>
        <dbReference type="EMBL" id="SKB44659.1"/>
    </source>
</evidence>
<dbReference type="Proteomes" id="UP000190150">
    <property type="component" value="Unassembled WGS sequence"/>
</dbReference>
<keyword evidence="3" id="KW-1185">Reference proteome</keyword>
<evidence type="ECO:0000313" key="3">
    <source>
        <dbReference type="Proteomes" id="UP000190150"/>
    </source>
</evidence>